<dbReference type="EMBL" id="JABBXD010000008">
    <property type="protein sequence ID" value="MBD3586786.1"/>
    <property type="molecule type" value="Genomic_DNA"/>
</dbReference>
<comment type="caution">
    <text evidence="2">The sequence shown here is derived from an EMBL/GenBank/DDBJ whole genome shotgun (WGS) entry which is preliminary data.</text>
</comment>
<feature type="region of interest" description="Disordered" evidence="1">
    <location>
        <begin position="57"/>
        <end position="120"/>
    </location>
</feature>
<feature type="compositionally biased region" description="Basic and acidic residues" evidence="1">
    <location>
        <begin position="57"/>
        <end position="78"/>
    </location>
</feature>
<feature type="compositionally biased region" description="Basic and acidic residues" evidence="1">
    <location>
        <begin position="107"/>
        <end position="117"/>
    </location>
</feature>
<name>A0ABR8LKR5_9ALTE</name>
<gene>
    <name evidence="2" type="ORF">HHX48_13650</name>
</gene>
<protein>
    <submittedName>
        <fullName evidence="2">Uncharacterized protein</fullName>
    </submittedName>
</protein>
<dbReference type="Proteomes" id="UP000624419">
    <property type="component" value="Unassembled WGS sequence"/>
</dbReference>
<reference evidence="2 3" key="1">
    <citation type="submission" date="2020-04" db="EMBL/GenBank/DDBJ databases">
        <title>Salinimonas sp. HHU 13199.</title>
        <authorList>
            <person name="Cui X."/>
            <person name="Zhang D."/>
        </authorList>
    </citation>
    <scope>NUCLEOTIDE SEQUENCE [LARGE SCALE GENOMIC DNA]</scope>
    <source>
        <strain evidence="2 3">HHU 13199</strain>
    </source>
</reference>
<evidence type="ECO:0000313" key="3">
    <source>
        <dbReference type="Proteomes" id="UP000624419"/>
    </source>
</evidence>
<sequence length="191" mass="21205">MKWFAYVCAGLGLLTGANSVEAKDLSGLGECARIDSNTERLACFDALAADMVQSKPVRETVKQTSDEAKEKAQQEKRRANAPAELSQSSQQPARQAASQSQNAVKEFGLENRQKPDKEEVEEVTSTVIGLEKSPRGKLILKLENGMIWQQKNDDYFKAEINDEATVSRGFFGVFYLGVEGTNRRIKVERVD</sequence>
<evidence type="ECO:0000256" key="1">
    <source>
        <dbReference type="SAM" id="MobiDB-lite"/>
    </source>
</evidence>
<proteinExistence type="predicted"/>
<dbReference type="InterPro" id="IPR017738">
    <property type="entry name" value="T6SS-assoc_VCA0118"/>
</dbReference>
<dbReference type="RefSeq" id="WP_191025984.1">
    <property type="nucleotide sequence ID" value="NZ_JABBXD010000008.1"/>
</dbReference>
<feature type="compositionally biased region" description="Low complexity" evidence="1">
    <location>
        <begin position="86"/>
        <end position="103"/>
    </location>
</feature>
<dbReference type="Pfam" id="PF11319">
    <property type="entry name" value="VasI"/>
    <property type="match status" value="1"/>
</dbReference>
<accession>A0ABR8LKR5</accession>
<keyword evidence="3" id="KW-1185">Reference proteome</keyword>
<evidence type="ECO:0000313" key="2">
    <source>
        <dbReference type="EMBL" id="MBD3586786.1"/>
    </source>
</evidence>
<organism evidence="2 3">
    <name type="scientific">Salinimonas profundi</name>
    <dbReference type="NCBI Taxonomy" id="2729140"/>
    <lineage>
        <taxon>Bacteria</taxon>
        <taxon>Pseudomonadati</taxon>
        <taxon>Pseudomonadota</taxon>
        <taxon>Gammaproteobacteria</taxon>
        <taxon>Alteromonadales</taxon>
        <taxon>Alteromonadaceae</taxon>
        <taxon>Alteromonas/Salinimonas group</taxon>
        <taxon>Salinimonas</taxon>
    </lineage>
</organism>